<evidence type="ECO:0000256" key="2">
    <source>
        <dbReference type="ARBA" id="ARBA00022679"/>
    </source>
</evidence>
<dbReference type="GO" id="GO:0000287">
    <property type="term" value="F:magnesium ion binding"/>
    <property type="evidence" value="ECO:0007669"/>
    <property type="project" value="UniProtKB-UniRule"/>
</dbReference>
<keyword evidence="2 12" id="KW-0808">Transferase</keyword>
<evidence type="ECO:0000256" key="1">
    <source>
        <dbReference type="ARBA" id="ARBA00004996"/>
    </source>
</evidence>
<evidence type="ECO:0000256" key="5">
    <source>
        <dbReference type="ARBA" id="ARBA00022741"/>
    </source>
</evidence>
<evidence type="ECO:0000256" key="6">
    <source>
        <dbReference type="ARBA" id="ARBA00022777"/>
    </source>
</evidence>
<dbReference type="GO" id="GO:0005524">
    <property type="term" value="F:ATP binding"/>
    <property type="evidence" value="ECO:0007669"/>
    <property type="project" value="UniProtKB-KW"/>
</dbReference>
<feature type="binding site" evidence="12">
    <location>
        <position position="218"/>
    </location>
    <ligand>
        <name>D-ribose 5-phosphate</name>
        <dbReference type="ChEBI" id="CHEBI:78346"/>
    </ligand>
</feature>
<dbReference type="AlphaFoldDB" id="A0A0F0CKH9"/>
<comment type="caution">
    <text evidence="14">The sequence shown here is derived from an EMBL/GenBank/DDBJ whole genome shotgun (WGS) entry which is preliminary data.</text>
</comment>
<dbReference type="InterPro" id="IPR000836">
    <property type="entry name" value="PRTase_dom"/>
</dbReference>
<comment type="cofactor">
    <cofactor evidence="12">
        <name>Mg(2+)</name>
        <dbReference type="ChEBI" id="CHEBI:18420"/>
    </cofactor>
    <text evidence="12">Binds 2 Mg(2+) ions per subunit.</text>
</comment>
<dbReference type="CDD" id="cd06223">
    <property type="entry name" value="PRTases_typeI"/>
    <property type="match status" value="1"/>
</dbReference>
<comment type="pathway">
    <text evidence="1 12">Metabolic intermediate biosynthesis; 5-phospho-alpha-D-ribose 1-diphosphate biosynthesis; 5-phospho-alpha-D-ribose 1-diphosphate from D-ribose 5-phosphate (route I): step 1/1.</text>
</comment>
<comment type="subunit">
    <text evidence="12">Homohexamer.</text>
</comment>
<keyword evidence="15" id="KW-1185">Reference proteome</keyword>
<feature type="binding site" evidence="12">
    <location>
        <begin position="96"/>
        <end position="97"/>
    </location>
    <ligand>
        <name>ATP</name>
        <dbReference type="ChEBI" id="CHEBI:30616"/>
    </ligand>
</feature>
<dbReference type="FunFam" id="3.40.50.2020:FF:000001">
    <property type="entry name" value="Ribose-phosphate pyrophosphokinase"/>
    <property type="match status" value="1"/>
</dbReference>
<dbReference type="PANTHER" id="PTHR10210">
    <property type="entry name" value="RIBOSE-PHOSPHATE DIPHOSPHOKINASE FAMILY MEMBER"/>
    <property type="match status" value="1"/>
</dbReference>
<dbReference type="EMBL" id="JYNY01000495">
    <property type="protein sequence ID" value="KJJ83732.1"/>
    <property type="molecule type" value="Genomic_DNA"/>
</dbReference>
<comment type="caution">
    <text evidence="12">Lacks conserved residue(s) required for the propagation of feature annotation.</text>
</comment>
<dbReference type="GO" id="GO:0006164">
    <property type="term" value="P:purine nucleotide biosynthetic process"/>
    <property type="evidence" value="ECO:0007669"/>
    <property type="project" value="TreeGrafter"/>
</dbReference>
<gene>
    <name evidence="12" type="primary">prs</name>
    <name evidence="14" type="ORF">OMAG_002391</name>
</gene>
<keyword evidence="8 12" id="KW-0460">Magnesium</keyword>
<comment type="similarity">
    <text evidence="11 12">Belongs to the ribose-phosphate pyrophosphokinase family. Class I subfamily.</text>
</comment>
<comment type="function">
    <text evidence="10 12">Involved in the biosynthesis of the central metabolite phospho-alpha-D-ribosyl-1-pyrophosphate (PRPP) via the transfer of pyrophosphoryl group from ATP to 1-hydroxyl of ribose-5-phosphate (Rib-5-P).</text>
</comment>
<dbReference type="FunFam" id="3.40.50.2020:FF:000002">
    <property type="entry name" value="Ribose-phosphate pyrophosphokinase"/>
    <property type="match status" value="1"/>
</dbReference>
<keyword evidence="3 12" id="KW-0479">Metal-binding</keyword>
<dbReference type="GO" id="GO:0005737">
    <property type="term" value="C:cytoplasm"/>
    <property type="evidence" value="ECO:0007669"/>
    <property type="project" value="UniProtKB-SubCell"/>
</dbReference>
<dbReference type="UniPathway" id="UPA00087">
    <property type="reaction ID" value="UER00172"/>
</dbReference>
<evidence type="ECO:0000256" key="10">
    <source>
        <dbReference type="ARBA" id="ARBA00054914"/>
    </source>
</evidence>
<keyword evidence="7 12" id="KW-0067">ATP-binding</keyword>
<keyword evidence="5 12" id="KW-0547">Nucleotide-binding</keyword>
<evidence type="ECO:0000256" key="9">
    <source>
        <dbReference type="ARBA" id="ARBA00049535"/>
    </source>
</evidence>
<proteinExistence type="inferred from homology"/>
<dbReference type="Pfam" id="PF13793">
    <property type="entry name" value="Pribosyltran_N"/>
    <property type="match status" value="1"/>
</dbReference>
<keyword evidence="12" id="KW-0963">Cytoplasm</keyword>
<evidence type="ECO:0000256" key="4">
    <source>
        <dbReference type="ARBA" id="ARBA00022727"/>
    </source>
</evidence>
<feature type="binding site" evidence="12">
    <location>
        <position position="169"/>
    </location>
    <ligand>
        <name>Mg(2+)</name>
        <dbReference type="ChEBI" id="CHEBI:18420"/>
    </ligand>
</feature>
<dbReference type="GO" id="GO:0016301">
    <property type="term" value="F:kinase activity"/>
    <property type="evidence" value="ECO:0007669"/>
    <property type="project" value="UniProtKB-KW"/>
</dbReference>
<dbReference type="GO" id="GO:0004749">
    <property type="term" value="F:ribose phosphate diphosphokinase activity"/>
    <property type="evidence" value="ECO:0007669"/>
    <property type="project" value="UniProtKB-UniRule"/>
</dbReference>
<dbReference type="SMART" id="SM01400">
    <property type="entry name" value="Pribosyltran_N"/>
    <property type="match status" value="1"/>
</dbReference>
<evidence type="ECO:0000256" key="8">
    <source>
        <dbReference type="ARBA" id="ARBA00022842"/>
    </source>
</evidence>
<dbReference type="InterPro" id="IPR037515">
    <property type="entry name" value="Rib-P_diPkinase_bac"/>
</dbReference>
<evidence type="ECO:0000256" key="12">
    <source>
        <dbReference type="HAMAP-Rule" id="MF_00583"/>
    </source>
</evidence>
<dbReference type="Proteomes" id="UP000033428">
    <property type="component" value="Unassembled WGS sequence"/>
</dbReference>
<dbReference type="InterPro" id="IPR029099">
    <property type="entry name" value="Pribosyltran_N"/>
</dbReference>
<evidence type="ECO:0000259" key="13">
    <source>
        <dbReference type="Pfam" id="PF13793"/>
    </source>
</evidence>
<comment type="catalytic activity">
    <reaction evidence="9 12">
        <text>D-ribose 5-phosphate + ATP = 5-phospho-alpha-D-ribose 1-diphosphate + AMP + H(+)</text>
        <dbReference type="Rhea" id="RHEA:15609"/>
        <dbReference type="ChEBI" id="CHEBI:15378"/>
        <dbReference type="ChEBI" id="CHEBI:30616"/>
        <dbReference type="ChEBI" id="CHEBI:58017"/>
        <dbReference type="ChEBI" id="CHEBI:78346"/>
        <dbReference type="ChEBI" id="CHEBI:456215"/>
        <dbReference type="EC" id="2.7.6.1"/>
    </reaction>
</comment>
<dbReference type="PANTHER" id="PTHR10210:SF41">
    <property type="entry name" value="RIBOSE-PHOSPHATE PYROPHOSPHOKINASE 1, CHLOROPLASTIC"/>
    <property type="match status" value="1"/>
</dbReference>
<keyword evidence="4 12" id="KW-0545">Nucleotide biosynthesis</keyword>
<dbReference type="PATRIC" id="fig|1609969.3.peg.2560"/>
<dbReference type="InterPro" id="IPR005946">
    <property type="entry name" value="Rib-P_diPkinase"/>
</dbReference>
<dbReference type="EC" id="2.7.6.1" evidence="12"/>
<dbReference type="NCBIfam" id="NF002320">
    <property type="entry name" value="PRK01259.1"/>
    <property type="match status" value="1"/>
</dbReference>
<dbReference type="SUPFAM" id="SSF53271">
    <property type="entry name" value="PRTase-like"/>
    <property type="match status" value="1"/>
</dbReference>
<evidence type="ECO:0000256" key="11">
    <source>
        <dbReference type="ARBA" id="ARBA00061444"/>
    </source>
</evidence>
<comment type="subcellular location">
    <subcellularLocation>
        <location evidence="12">Cytoplasm</location>
    </subcellularLocation>
</comment>
<evidence type="ECO:0000313" key="15">
    <source>
        <dbReference type="Proteomes" id="UP000033428"/>
    </source>
</evidence>
<dbReference type="NCBIfam" id="TIGR01251">
    <property type="entry name" value="ribP_PPkin"/>
    <property type="match status" value="1"/>
</dbReference>
<name>A0A0F0CKH9_9BACT</name>
<evidence type="ECO:0000256" key="3">
    <source>
        <dbReference type="ARBA" id="ARBA00022723"/>
    </source>
</evidence>
<accession>A0A0F0CKH9</accession>
<sequence length="311" mass="33812">MNSLVVVGGNSNPVLCEGICKELGILQGQCHISRFSDGEIKVKINENVRGKDVFVVQPTCFPANDNIMELLILIDALKRASARRVTAVLPYFGYARQDRKDQPRVPITAKLIANILDRSGADRVITVDLHAGQLQGFFDIPLDNLFAVRIFEQYFRFKNLTDIVIVSPDVGGIKTARAYAKRLNAGLAIVDKRRVNDVHAEAMHVMGNVEGKTVIMVDDIIATAGSIAEGANALKANGAKDIYAAITHPVLCGPAIERLKAAPLKELVVTDTIPLSAEKKLGNITVLSVAGLLAEAIRRIHEERTISALFE</sequence>
<feature type="binding site" evidence="12">
    <location>
        <position position="194"/>
    </location>
    <ligand>
        <name>D-ribose 5-phosphate</name>
        <dbReference type="ChEBI" id="CHEBI:78346"/>
    </ligand>
</feature>
<dbReference type="GO" id="GO:0002189">
    <property type="term" value="C:ribose phosphate diphosphokinase complex"/>
    <property type="evidence" value="ECO:0007669"/>
    <property type="project" value="TreeGrafter"/>
</dbReference>
<evidence type="ECO:0000313" key="14">
    <source>
        <dbReference type="EMBL" id="KJJ83732.1"/>
    </source>
</evidence>
<protein>
    <recommendedName>
        <fullName evidence="12">Ribose-phosphate pyrophosphokinase</fullName>
        <shortName evidence="12">RPPK</shortName>
        <ecNumber evidence="12">2.7.6.1</ecNumber>
    </recommendedName>
    <alternativeName>
        <fullName evidence="12">5-phospho-D-ribosyl alpha-1-diphosphate synthase</fullName>
    </alternativeName>
    <alternativeName>
        <fullName evidence="12">Phosphoribosyl diphosphate synthase</fullName>
    </alternativeName>
    <alternativeName>
        <fullName evidence="12">Phosphoribosyl pyrophosphate synthase</fullName>
        <shortName evidence="12">P-Rib-PP synthase</shortName>
        <shortName evidence="12">PRPP synthase</shortName>
        <shortName evidence="12">PRPPase</shortName>
    </alternativeName>
</protein>
<feature type="binding site" evidence="12">
    <location>
        <position position="130"/>
    </location>
    <ligand>
        <name>Mg(2+)</name>
        <dbReference type="ChEBI" id="CHEBI:18420"/>
    </ligand>
</feature>
<organism evidence="14 15">
    <name type="scientific">Candidatus Omnitrophus magneticus</name>
    <dbReference type="NCBI Taxonomy" id="1609969"/>
    <lineage>
        <taxon>Bacteria</taxon>
        <taxon>Pseudomonadati</taxon>
        <taxon>Candidatus Omnitrophota</taxon>
        <taxon>Candidatus Omnitrophus</taxon>
    </lineage>
</organism>
<dbReference type="Pfam" id="PF14572">
    <property type="entry name" value="Pribosyl_synth"/>
    <property type="match status" value="1"/>
</dbReference>
<dbReference type="HAMAP" id="MF_00583_B">
    <property type="entry name" value="RibP_PPkinase_B"/>
    <property type="match status" value="1"/>
</dbReference>
<reference evidence="14 15" key="1">
    <citation type="submission" date="2015-02" db="EMBL/GenBank/DDBJ databases">
        <title>Single-cell genomics of uncultivated deep-branching MTB reveals a conserved set of magnetosome genes.</title>
        <authorList>
            <person name="Kolinko S."/>
            <person name="Richter M."/>
            <person name="Glockner F.O."/>
            <person name="Brachmann A."/>
            <person name="Schuler D."/>
        </authorList>
    </citation>
    <scope>NUCLEOTIDE SEQUENCE [LARGE SCALE GENOMIC DNA]</scope>
    <source>
        <strain evidence="14">SKK-01</strain>
    </source>
</reference>
<dbReference type="InterPro" id="IPR029057">
    <property type="entry name" value="PRTase-like"/>
</dbReference>
<feature type="active site" evidence="12">
    <location>
        <position position="192"/>
    </location>
</feature>
<feature type="domain" description="Ribose-phosphate pyrophosphokinase N-terminal" evidence="13">
    <location>
        <begin position="5"/>
        <end position="120"/>
    </location>
</feature>
<dbReference type="GO" id="GO:0006015">
    <property type="term" value="P:5-phosphoribose 1-diphosphate biosynthetic process"/>
    <property type="evidence" value="ECO:0007669"/>
    <property type="project" value="UniProtKB-UniRule"/>
</dbReference>
<keyword evidence="6 12" id="KW-0418">Kinase</keyword>
<evidence type="ECO:0000256" key="7">
    <source>
        <dbReference type="ARBA" id="ARBA00022840"/>
    </source>
</evidence>
<feature type="binding site" evidence="12">
    <location>
        <begin position="37"/>
        <end position="39"/>
    </location>
    <ligand>
        <name>ATP</name>
        <dbReference type="ChEBI" id="CHEBI:30616"/>
    </ligand>
</feature>
<dbReference type="Gene3D" id="3.40.50.2020">
    <property type="match status" value="2"/>
</dbReference>